<comment type="pathway">
    <text evidence="7">Porphyrin-containing compound metabolism; siroheme biosynthesis; precorrin-2 from uroporphyrinogen III: step 1/1.</text>
</comment>
<dbReference type="CDD" id="cd11642">
    <property type="entry name" value="SUMT"/>
    <property type="match status" value="1"/>
</dbReference>
<accession>A0ABW2DNJ4</accession>
<dbReference type="SUPFAM" id="SSF53790">
    <property type="entry name" value="Tetrapyrrole methylase"/>
    <property type="match status" value="1"/>
</dbReference>
<dbReference type="NCBIfam" id="TIGR01469">
    <property type="entry name" value="cobA_cysG_Cterm"/>
    <property type="match status" value="1"/>
</dbReference>
<evidence type="ECO:0000259" key="8">
    <source>
        <dbReference type="Pfam" id="PF00590"/>
    </source>
</evidence>
<evidence type="ECO:0000313" key="10">
    <source>
        <dbReference type="Proteomes" id="UP001596405"/>
    </source>
</evidence>
<dbReference type="GO" id="GO:0004851">
    <property type="term" value="F:uroporphyrin-III C-methyltransferase activity"/>
    <property type="evidence" value="ECO:0007669"/>
    <property type="project" value="UniProtKB-EC"/>
</dbReference>
<dbReference type="RefSeq" id="WP_204377690.1">
    <property type="nucleotide sequence ID" value="NZ_LRML01000007.1"/>
</dbReference>
<dbReference type="InterPro" id="IPR003043">
    <property type="entry name" value="Uropor_MeTrfase_CS"/>
</dbReference>
<feature type="domain" description="Tetrapyrrole methylase" evidence="8">
    <location>
        <begin position="17"/>
        <end position="225"/>
    </location>
</feature>
<comment type="caution">
    <text evidence="9">The sequence shown here is derived from an EMBL/GenBank/DDBJ whole genome shotgun (WGS) entry which is preliminary data.</text>
</comment>
<dbReference type="InterPro" id="IPR035996">
    <property type="entry name" value="4pyrrol_Methylase_sf"/>
</dbReference>
<evidence type="ECO:0000256" key="6">
    <source>
        <dbReference type="ARBA" id="ARBA00023244"/>
    </source>
</evidence>
<name>A0ABW2DNJ4_9BACT</name>
<evidence type="ECO:0000313" key="9">
    <source>
        <dbReference type="EMBL" id="MFC6998112.1"/>
    </source>
</evidence>
<keyword evidence="3 9" id="KW-0489">Methyltransferase</keyword>
<keyword evidence="5" id="KW-0949">S-adenosyl-L-methionine</keyword>
<dbReference type="NCBIfam" id="NF004790">
    <property type="entry name" value="PRK06136.1"/>
    <property type="match status" value="1"/>
</dbReference>
<dbReference type="Pfam" id="PF00590">
    <property type="entry name" value="TP_methylase"/>
    <property type="match status" value="1"/>
</dbReference>
<dbReference type="Gene3D" id="3.40.1010.10">
    <property type="entry name" value="Cobalt-precorrin-4 Transmethylase, Domain 1"/>
    <property type="match status" value="1"/>
</dbReference>
<dbReference type="GO" id="GO:0032259">
    <property type="term" value="P:methylation"/>
    <property type="evidence" value="ECO:0007669"/>
    <property type="project" value="UniProtKB-KW"/>
</dbReference>
<dbReference type="PROSITE" id="PS00839">
    <property type="entry name" value="SUMT_1"/>
    <property type="match status" value="1"/>
</dbReference>
<dbReference type="InterPro" id="IPR000878">
    <property type="entry name" value="4pyrrol_Mease"/>
</dbReference>
<dbReference type="PANTHER" id="PTHR45790">
    <property type="entry name" value="SIROHEME SYNTHASE-RELATED"/>
    <property type="match status" value="1"/>
</dbReference>
<reference evidence="10" key="1">
    <citation type="journal article" date="2019" name="Int. J. Syst. Evol. Microbiol.">
        <title>The Global Catalogue of Microorganisms (GCM) 10K type strain sequencing project: providing services to taxonomists for standard genome sequencing and annotation.</title>
        <authorList>
            <consortium name="The Broad Institute Genomics Platform"/>
            <consortium name="The Broad Institute Genome Sequencing Center for Infectious Disease"/>
            <person name="Wu L."/>
            <person name="Ma J."/>
        </authorList>
    </citation>
    <scope>NUCLEOTIDE SEQUENCE [LARGE SCALE GENOMIC DNA]</scope>
    <source>
        <strain evidence="10">CGMCC 4.7393</strain>
    </source>
</reference>
<evidence type="ECO:0000256" key="1">
    <source>
        <dbReference type="ARBA" id="ARBA00005879"/>
    </source>
</evidence>
<dbReference type="EC" id="2.1.1.107" evidence="2"/>
<evidence type="ECO:0000256" key="7">
    <source>
        <dbReference type="ARBA" id="ARBA00025705"/>
    </source>
</evidence>
<dbReference type="PANTHER" id="PTHR45790:SF3">
    <property type="entry name" value="S-ADENOSYL-L-METHIONINE-DEPENDENT UROPORPHYRINOGEN III METHYLTRANSFERASE, CHLOROPLASTIC"/>
    <property type="match status" value="1"/>
</dbReference>
<protein>
    <recommendedName>
        <fullName evidence="2">uroporphyrinogen-III C-methyltransferase</fullName>
        <ecNumber evidence="2">2.1.1.107</ecNumber>
    </recommendedName>
</protein>
<keyword evidence="10" id="KW-1185">Reference proteome</keyword>
<dbReference type="Proteomes" id="UP001596405">
    <property type="component" value="Unassembled WGS sequence"/>
</dbReference>
<dbReference type="InterPro" id="IPR014777">
    <property type="entry name" value="4pyrrole_Mease_sub1"/>
</dbReference>
<proteinExistence type="inferred from homology"/>
<evidence type="ECO:0000256" key="2">
    <source>
        <dbReference type="ARBA" id="ARBA00012162"/>
    </source>
</evidence>
<dbReference type="EMBL" id="JBHSYQ010000004">
    <property type="protein sequence ID" value="MFC6998112.1"/>
    <property type="molecule type" value="Genomic_DNA"/>
</dbReference>
<organism evidence="9 10">
    <name type="scientific">Rufibacter roseus</name>
    <dbReference type="NCBI Taxonomy" id="1567108"/>
    <lineage>
        <taxon>Bacteria</taxon>
        <taxon>Pseudomonadati</taxon>
        <taxon>Bacteroidota</taxon>
        <taxon>Cytophagia</taxon>
        <taxon>Cytophagales</taxon>
        <taxon>Hymenobacteraceae</taxon>
        <taxon>Rufibacter</taxon>
    </lineage>
</organism>
<evidence type="ECO:0000256" key="3">
    <source>
        <dbReference type="ARBA" id="ARBA00022603"/>
    </source>
</evidence>
<comment type="similarity">
    <text evidence="1">Belongs to the precorrin methyltransferase family.</text>
</comment>
<evidence type="ECO:0000256" key="4">
    <source>
        <dbReference type="ARBA" id="ARBA00022679"/>
    </source>
</evidence>
<evidence type="ECO:0000256" key="5">
    <source>
        <dbReference type="ARBA" id="ARBA00022691"/>
    </source>
</evidence>
<dbReference type="Gene3D" id="3.30.950.10">
    <property type="entry name" value="Methyltransferase, Cobalt-precorrin-4 Transmethylase, Domain 2"/>
    <property type="match status" value="1"/>
</dbReference>
<dbReference type="InterPro" id="IPR006366">
    <property type="entry name" value="CobA/CysG_C"/>
</dbReference>
<keyword evidence="4 9" id="KW-0808">Transferase</keyword>
<dbReference type="InterPro" id="IPR050161">
    <property type="entry name" value="Siro_Cobalamin_biosynth"/>
</dbReference>
<sequence length="263" mass="28980">MEKMKTTRMETGKKLPTLYVMGAGPGDPELITVKAYKVLQQADVVLFDNLANQELLSLTSQYCEKIYVGKQPYRDYTPQETIHALIKEKAYSKGTVVRLKGGDPYIFGRGFEEVLFARDNGIETHYIPGITSMQTMGLHDIPLTHRSVSEGIWAITGTKKDGSLTKDLRLAMQSNATVVIYMGMKKAAEIAETYISAGNGHIPVAVVQQASLPHQKSATGVVKDLPQLIEQNQLTHPSLIVIGWVVALEQTTAPLNAQKLCHQ</sequence>
<keyword evidence="6" id="KW-0627">Porphyrin biosynthesis</keyword>
<dbReference type="InterPro" id="IPR014776">
    <property type="entry name" value="4pyrrole_Mease_sub2"/>
</dbReference>
<gene>
    <name evidence="9" type="primary">cobA</name>
    <name evidence="9" type="ORF">ACFQHR_10780</name>
</gene>